<dbReference type="RefSeq" id="WP_224003690.1">
    <property type="nucleotide sequence ID" value="NZ_CAJZAF010000018.1"/>
</dbReference>
<evidence type="ECO:0008006" key="4">
    <source>
        <dbReference type="Google" id="ProtNLM"/>
    </source>
</evidence>
<name>A0ABM8X8S6_9BURK</name>
<comment type="caution">
    <text evidence="2">The sequence shown here is derived from an EMBL/GenBank/DDBJ whole genome shotgun (WGS) entry which is preliminary data.</text>
</comment>
<gene>
    <name evidence="2" type="ORF">LMG23994_03381</name>
</gene>
<evidence type="ECO:0000313" key="3">
    <source>
        <dbReference type="Proteomes" id="UP000701702"/>
    </source>
</evidence>
<sequence>MRPCNPSRKGRLARLLPLVAGVALAWSTNAGSTWFDNDEKRLVPEADKFVQDKPEALRRFLHTLYMEGEWNAVLNLDLLSLAAIEVKRYDLAERALDMANERILRIYADDPNAEKARSLWSSESVKDWKGEPYERAMNFYYRGLLYLRAGDYQNARAAFLQADIQNAFGQYEKYDANSFALMRWLAAWASHCDGDSRMATELAAGATKGAPDPFFRTVGTQFPAHLTIYEIGLGPEKVTLGETKSVLGFLPEPDVSGQPRVSYQGTSPVPVAADVAANIDWVAMTRGGRPIQGILDGKALFKQNTAAVADVAGALSQGAVYAALSNVGKDNASVARSLGSLGFAGSMVGLLADSLSRATNAEADTRYWASLPKKIYVQGLAQSVPDANIRFATVGNATARTPMLSGKHGKCSFAWSRELSALAAEEGGVANPSPWPAEPVESGRAQANTVFREQIRSSF</sequence>
<organism evidence="2 3">
    <name type="scientific">Cupriavidus pinatubonensis</name>
    <dbReference type="NCBI Taxonomy" id="248026"/>
    <lineage>
        <taxon>Bacteria</taxon>
        <taxon>Pseudomonadati</taxon>
        <taxon>Pseudomonadota</taxon>
        <taxon>Betaproteobacteria</taxon>
        <taxon>Burkholderiales</taxon>
        <taxon>Burkholderiaceae</taxon>
        <taxon>Cupriavidus</taxon>
    </lineage>
</organism>
<dbReference type="EMBL" id="CAJZAF010000018">
    <property type="protein sequence ID" value="CAG9176350.1"/>
    <property type="molecule type" value="Genomic_DNA"/>
</dbReference>
<feature type="chain" id="PRO_5047001616" description="Tetratricopeptide repeat protein" evidence="1">
    <location>
        <begin position="26"/>
        <end position="459"/>
    </location>
</feature>
<evidence type="ECO:0000256" key="1">
    <source>
        <dbReference type="SAM" id="SignalP"/>
    </source>
</evidence>
<keyword evidence="1" id="KW-0732">Signal</keyword>
<keyword evidence="3" id="KW-1185">Reference proteome</keyword>
<feature type="signal peptide" evidence="1">
    <location>
        <begin position="1"/>
        <end position="25"/>
    </location>
</feature>
<reference evidence="2 3" key="1">
    <citation type="submission" date="2021-08" db="EMBL/GenBank/DDBJ databases">
        <authorList>
            <person name="Peeters C."/>
        </authorList>
    </citation>
    <scope>NUCLEOTIDE SEQUENCE [LARGE SCALE GENOMIC DNA]</scope>
    <source>
        <strain evidence="2 3">LMG 23994</strain>
    </source>
</reference>
<protein>
    <recommendedName>
        <fullName evidence="4">Tetratricopeptide repeat protein</fullName>
    </recommendedName>
</protein>
<evidence type="ECO:0000313" key="2">
    <source>
        <dbReference type="EMBL" id="CAG9176350.1"/>
    </source>
</evidence>
<dbReference type="Proteomes" id="UP000701702">
    <property type="component" value="Unassembled WGS sequence"/>
</dbReference>
<accession>A0ABM8X8S6</accession>
<proteinExistence type="predicted"/>